<gene>
    <name evidence="1" type="ORF">EZS28_038122</name>
</gene>
<evidence type="ECO:0000313" key="1">
    <source>
        <dbReference type="EMBL" id="KAA6366350.1"/>
    </source>
</evidence>
<sequence>MPDITSSAKKRLLNPKAVPFFPSWLNTTVTDALALLRSLPSVQSETNRSIKVKQLINHITTIDPEQLCAIISSQFCKELLVQFDDFQTPVQRELLHLCCSVAQRGAEMVEQWKENKFAKQMADSGLIVKICTCTVLELKKWRNFGSRSDLISDFLIQLVLTYSFMQKATELGDEKQQLLSTFYKAHLLAYHDCLLKEIKKSELKRRQIPITQFSEKDEEIETKLQIVSQSLKALSCITETEVVQHCFVKEFEIHEVVAPLIHISCSPEIRCSQRLQTEIIKNNQTSQEFLSTVYKALAELTWQKEYVK</sequence>
<protein>
    <submittedName>
        <fullName evidence="1">Uncharacterized protein</fullName>
    </submittedName>
</protein>
<accession>A0A5J4U816</accession>
<organism evidence="1 2">
    <name type="scientific">Streblomastix strix</name>
    <dbReference type="NCBI Taxonomy" id="222440"/>
    <lineage>
        <taxon>Eukaryota</taxon>
        <taxon>Metamonada</taxon>
        <taxon>Preaxostyla</taxon>
        <taxon>Oxymonadida</taxon>
        <taxon>Streblomastigidae</taxon>
        <taxon>Streblomastix</taxon>
    </lineage>
</organism>
<name>A0A5J4U816_9EUKA</name>
<dbReference type="AlphaFoldDB" id="A0A5J4U816"/>
<comment type="caution">
    <text evidence="1">The sequence shown here is derived from an EMBL/GenBank/DDBJ whole genome shotgun (WGS) entry which is preliminary data.</text>
</comment>
<evidence type="ECO:0000313" key="2">
    <source>
        <dbReference type="Proteomes" id="UP000324800"/>
    </source>
</evidence>
<reference evidence="1 2" key="1">
    <citation type="submission" date="2019-03" db="EMBL/GenBank/DDBJ databases">
        <title>Single cell metagenomics reveals metabolic interactions within the superorganism composed of flagellate Streblomastix strix and complex community of Bacteroidetes bacteria on its surface.</title>
        <authorList>
            <person name="Treitli S.C."/>
            <person name="Kolisko M."/>
            <person name="Husnik F."/>
            <person name="Keeling P."/>
            <person name="Hampl V."/>
        </authorList>
    </citation>
    <scope>NUCLEOTIDE SEQUENCE [LARGE SCALE GENOMIC DNA]</scope>
    <source>
        <strain evidence="1">ST1C</strain>
    </source>
</reference>
<proteinExistence type="predicted"/>
<dbReference type="EMBL" id="SNRW01019467">
    <property type="protein sequence ID" value="KAA6366350.1"/>
    <property type="molecule type" value="Genomic_DNA"/>
</dbReference>
<dbReference type="Proteomes" id="UP000324800">
    <property type="component" value="Unassembled WGS sequence"/>
</dbReference>